<evidence type="ECO:0000256" key="2">
    <source>
        <dbReference type="ARBA" id="ARBA00022552"/>
    </source>
</evidence>
<dbReference type="AlphaFoldDB" id="A0AAF0QEA4"/>
<evidence type="ECO:0000313" key="7">
    <source>
        <dbReference type="EMBL" id="WMV21553.1"/>
    </source>
</evidence>
<keyword evidence="8" id="KW-1185">Reference proteome</keyword>
<keyword evidence="5" id="KW-0949">S-adenosyl-L-methionine</keyword>
<dbReference type="EMBL" id="CP133614">
    <property type="protein sequence ID" value="WMV21553.1"/>
    <property type="molecule type" value="Genomic_DNA"/>
</dbReference>
<dbReference type="Pfam" id="PF02527">
    <property type="entry name" value="GidB"/>
    <property type="match status" value="1"/>
</dbReference>
<proteinExistence type="inferred from homology"/>
<reference evidence="7" key="1">
    <citation type="submission" date="2023-08" db="EMBL/GenBank/DDBJ databases">
        <title>A de novo genome assembly of Solanum verrucosum Schlechtendal, a Mexican diploid species geographically isolated from the other diploid A-genome species in potato relatives.</title>
        <authorList>
            <person name="Hosaka K."/>
        </authorList>
    </citation>
    <scope>NUCLEOTIDE SEQUENCE</scope>
    <source>
        <tissue evidence="7">Young leaves</tissue>
    </source>
</reference>
<evidence type="ECO:0000256" key="5">
    <source>
        <dbReference type="ARBA" id="ARBA00022691"/>
    </source>
</evidence>
<dbReference type="GO" id="GO:0070043">
    <property type="term" value="F:rRNA (guanine-N7-)-methyltransferase activity"/>
    <property type="evidence" value="ECO:0007669"/>
    <property type="project" value="TreeGrafter"/>
</dbReference>
<gene>
    <name evidence="7" type="ORF">MTR67_014938</name>
</gene>
<dbReference type="GO" id="GO:0005829">
    <property type="term" value="C:cytosol"/>
    <property type="evidence" value="ECO:0007669"/>
    <property type="project" value="TreeGrafter"/>
</dbReference>
<evidence type="ECO:0000313" key="8">
    <source>
        <dbReference type="Proteomes" id="UP001234989"/>
    </source>
</evidence>
<dbReference type="FunFam" id="3.40.50.150:FF:000041">
    <property type="entry name" value="Ribosomal RNA small subunit methyltransferase G"/>
    <property type="match status" value="1"/>
</dbReference>
<keyword evidence="2" id="KW-0698">rRNA processing</keyword>
<protein>
    <recommendedName>
        <fullName evidence="9">Ribosomal RNA small subunit methyltransferase G</fullName>
    </recommendedName>
</protein>
<keyword evidence="3" id="KW-0489">Methyltransferase</keyword>
<dbReference type="Gene3D" id="3.40.50.150">
    <property type="entry name" value="Vaccinia Virus protein VP39"/>
    <property type="match status" value="1"/>
</dbReference>
<dbReference type="SUPFAM" id="SSF53335">
    <property type="entry name" value="S-adenosyl-L-methionine-dependent methyltransferases"/>
    <property type="match status" value="1"/>
</dbReference>
<evidence type="ECO:0008006" key="9">
    <source>
        <dbReference type="Google" id="ProtNLM"/>
    </source>
</evidence>
<dbReference type="HAMAP" id="MF_00074">
    <property type="entry name" value="16SrRNA_methyltr_G"/>
    <property type="match status" value="1"/>
</dbReference>
<evidence type="ECO:0000256" key="3">
    <source>
        <dbReference type="ARBA" id="ARBA00022603"/>
    </source>
</evidence>
<evidence type="ECO:0000256" key="4">
    <source>
        <dbReference type="ARBA" id="ARBA00022679"/>
    </source>
</evidence>
<organism evidence="7 8">
    <name type="scientific">Solanum verrucosum</name>
    <dbReference type="NCBI Taxonomy" id="315347"/>
    <lineage>
        <taxon>Eukaryota</taxon>
        <taxon>Viridiplantae</taxon>
        <taxon>Streptophyta</taxon>
        <taxon>Embryophyta</taxon>
        <taxon>Tracheophyta</taxon>
        <taxon>Spermatophyta</taxon>
        <taxon>Magnoliopsida</taxon>
        <taxon>eudicotyledons</taxon>
        <taxon>Gunneridae</taxon>
        <taxon>Pentapetalae</taxon>
        <taxon>asterids</taxon>
        <taxon>lamiids</taxon>
        <taxon>Solanales</taxon>
        <taxon>Solanaceae</taxon>
        <taxon>Solanoideae</taxon>
        <taxon>Solaneae</taxon>
        <taxon>Solanum</taxon>
    </lineage>
</organism>
<dbReference type="InterPro" id="IPR003682">
    <property type="entry name" value="rRNA_ssu_MeTfrase_G"/>
</dbReference>
<dbReference type="CDD" id="cd02440">
    <property type="entry name" value="AdoMet_MTases"/>
    <property type="match status" value="1"/>
</dbReference>
<dbReference type="PANTHER" id="PTHR31760">
    <property type="entry name" value="S-ADENOSYL-L-METHIONINE-DEPENDENT METHYLTRANSFERASES SUPERFAMILY PROTEIN"/>
    <property type="match status" value="1"/>
</dbReference>
<keyword evidence="1" id="KW-0963">Cytoplasm</keyword>
<evidence type="ECO:0000256" key="1">
    <source>
        <dbReference type="ARBA" id="ARBA00022490"/>
    </source>
</evidence>
<name>A0AAF0QEA4_SOLVR</name>
<dbReference type="Proteomes" id="UP001234989">
    <property type="component" value="Chromosome 3"/>
</dbReference>
<dbReference type="PANTHER" id="PTHR31760:SF0">
    <property type="entry name" value="S-ADENOSYL-L-METHIONINE-DEPENDENT METHYLTRANSFERASES SUPERFAMILY PROTEIN"/>
    <property type="match status" value="1"/>
</dbReference>
<dbReference type="InterPro" id="IPR029063">
    <property type="entry name" value="SAM-dependent_MTases_sf"/>
</dbReference>
<dbReference type="NCBIfam" id="TIGR00138">
    <property type="entry name" value="rsmG_gidB"/>
    <property type="match status" value="1"/>
</dbReference>
<accession>A0AAF0QEA4</accession>
<feature type="region of interest" description="Disordered" evidence="6">
    <location>
        <begin position="320"/>
        <end position="339"/>
    </location>
</feature>
<sequence>MLLCGGRRFNLLAPTTPLSFGTFIKHLAASKSSKLSLTAKSFTSSTSSKVFSSSRFEALNSRQKEQVHLYIDSLLEWNQKMNLTAVKEESEVMERHVEDSLSIIEPIRTSYLSHCGPSSENLNLVDVGSGAGLPGVILAIASPGWKVTLLESLNKRCSFLEHVVSQIGLSNVQVKRERAEKLGQDVSFRESFDVAVARAVAEMRILAEYCLPLVRTGGIFVAAKGHDPQEEVQRAERAIQLMGASLLHIRCGIVFFHIVVTKGCDHGSEWFLVGIPDPNLPVSENHHFQSLSMIGPGLTLDRVDSHSKHGQRTAIICLKGKPTPKKYPRDPGTPAKIPL</sequence>
<keyword evidence="4" id="KW-0808">Transferase</keyword>
<evidence type="ECO:0000256" key="6">
    <source>
        <dbReference type="SAM" id="MobiDB-lite"/>
    </source>
</evidence>